<evidence type="ECO:0000313" key="4">
    <source>
        <dbReference type="Proteomes" id="UP000077755"/>
    </source>
</evidence>
<sequence length="234" mass="26784">MYPFERFLRHLKNNIKNKARVEGSMCNAYLVEEASTFCSHYFEQHVQTKHRKVPRNDSSGGGENFEGNFSIFSHPGRASGCANVRYLDDREYMAAHNYVLLNCPEVAPYTDVYEPFILASQAMQVYFCNYPSLRRDKMDWLVVCKIKARPLVELSQASQSHQEPYQDETPENLNRIDIRDIPTHLNDNEGILDLDDGEGSPEEEIELDSDSEEGRSSQSDDIHNYGSDSNNSSN</sequence>
<dbReference type="PANTHER" id="PTHR48258:SF3">
    <property type="entry name" value="FK506-BINDING PROTEIN 4-LIKE ISOFORM X1"/>
    <property type="match status" value="1"/>
</dbReference>
<dbReference type="PANTHER" id="PTHR48258">
    <property type="entry name" value="DUF4218 DOMAIN-CONTAINING PROTEIN-RELATED"/>
    <property type="match status" value="1"/>
</dbReference>
<evidence type="ECO:0000256" key="1">
    <source>
        <dbReference type="SAM" id="MobiDB-lite"/>
    </source>
</evidence>
<evidence type="ECO:0000313" key="3">
    <source>
        <dbReference type="EMBL" id="WOH08533.1"/>
    </source>
</evidence>
<reference evidence="3" key="2">
    <citation type="submission" date="2022-03" db="EMBL/GenBank/DDBJ databases">
        <title>Draft title - Genomic analysis of global carrot germplasm unveils the trajectory of domestication and the origin of high carotenoid orange carrot.</title>
        <authorList>
            <person name="Iorizzo M."/>
            <person name="Ellison S."/>
            <person name="Senalik D."/>
            <person name="Macko-Podgorni A."/>
            <person name="Grzebelus D."/>
            <person name="Bostan H."/>
            <person name="Rolling W."/>
            <person name="Curaba J."/>
            <person name="Simon P."/>
        </authorList>
    </citation>
    <scope>NUCLEOTIDE SEQUENCE</scope>
    <source>
        <tissue evidence="3">Leaf</tissue>
    </source>
</reference>
<feature type="domain" description="DUF4218" evidence="2">
    <location>
        <begin position="1"/>
        <end position="56"/>
    </location>
</feature>
<evidence type="ECO:0000259" key="2">
    <source>
        <dbReference type="Pfam" id="PF13960"/>
    </source>
</evidence>
<feature type="compositionally biased region" description="Acidic residues" evidence="1">
    <location>
        <begin position="190"/>
        <end position="211"/>
    </location>
</feature>
<dbReference type="Pfam" id="PF13960">
    <property type="entry name" value="DUF4218"/>
    <property type="match status" value="1"/>
</dbReference>
<gene>
    <name evidence="3" type="ORF">DCAR_0727974</name>
</gene>
<accession>A0AAF0XID8</accession>
<keyword evidence="4" id="KW-1185">Reference proteome</keyword>
<feature type="region of interest" description="Disordered" evidence="1">
    <location>
        <begin position="186"/>
        <end position="234"/>
    </location>
</feature>
<dbReference type="AlphaFoldDB" id="A0AAF0XID8"/>
<proteinExistence type="predicted"/>
<organism evidence="3 4">
    <name type="scientific">Daucus carota subsp. sativus</name>
    <name type="common">Carrot</name>
    <dbReference type="NCBI Taxonomy" id="79200"/>
    <lineage>
        <taxon>Eukaryota</taxon>
        <taxon>Viridiplantae</taxon>
        <taxon>Streptophyta</taxon>
        <taxon>Embryophyta</taxon>
        <taxon>Tracheophyta</taxon>
        <taxon>Spermatophyta</taxon>
        <taxon>Magnoliopsida</taxon>
        <taxon>eudicotyledons</taxon>
        <taxon>Gunneridae</taxon>
        <taxon>Pentapetalae</taxon>
        <taxon>asterids</taxon>
        <taxon>campanulids</taxon>
        <taxon>Apiales</taxon>
        <taxon>Apiaceae</taxon>
        <taxon>Apioideae</taxon>
        <taxon>Scandiceae</taxon>
        <taxon>Daucinae</taxon>
        <taxon>Daucus</taxon>
        <taxon>Daucus sect. Daucus</taxon>
    </lineage>
</organism>
<protein>
    <recommendedName>
        <fullName evidence="2">DUF4218 domain-containing protein</fullName>
    </recommendedName>
</protein>
<name>A0AAF0XID8_DAUCS</name>
<feature type="compositionally biased region" description="Basic and acidic residues" evidence="1">
    <location>
        <begin position="212"/>
        <end position="223"/>
    </location>
</feature>
<dbReference type="EMBL" id="CP093349">
    <property type="protein sequence ID" value="WOH08533.1"/>
    <property type="molecule type" value="Genomic_DNA"/>
</dbReference>
<reference evidence="3" key="1">
    <citation type="journal article" date="2016" name="Nat. Genet.">
        <title>A high-quality carrot genome assembly provides new insights into carotenoid accumulation and asterid genome evolution.</title>
        <authorList>
            <person name="Iorizzo M."/>
            <person name="Ellison S."/>
            <person name="Senalik D."/>
            <person name="Zeng P."/>
            <person name="Satapoomin P."/>
            <person name="Huang J."/>
            <person name="Bowman M."/>
            <person name="Iovene M."/>
            <person name="Sanseverino W."/>
            <person name="Cavagnaro P."/>
            <person name="Yildiz M."/>
            <person name="Macko-Podgorni A."/>
            <person name="Moranska E."/>
            <person name="Grzebelus E."/>
            <person name="Grzebelus D."/>
            <person name="Ashrafi H."/>
            <person name="Zheng Z."/>
            <person name="Cheng S."/>
            <person name="Spooner D."/>
            <person name="Van Deynze A."/>
            <person name="Simon P."/>
        </authorList>
    </citation>
    <scope>NUCLEOTIDE SEQUENCE</scope>
    <source>
        <tissue evidence="3">Leaf</tissue>
    </source>
</reference>
<dbReference type="Proteomes" id="UP000077755">
    <property type="component" value="Chromosome 7"/>
</dbReference>
<dbReference type="InterPro" id="IPR025452">
    <property type="entry name" value="DUF4218"/>
</dbReference>